<dbReference type="SUPFAM" id="SSF55486">
    <property type="entry name" value="Metalloproteases ('zincins'), catalytic domain"/>
    <property type="match status" value="1"/>
</dbReference>
<dbReference type="InterPro" id="IPR008754">
    <property type="entry name" value="Peptidase_M43"/>
</dbReference>
<protein>
    <recommendedName>
        <fullName evidence="11">Peptidase M43 pregnancy-associated plasma-A domain-containing protein</fullName>
    </recommendedName>
</protein>
<gene>
    <name evidence="12" type="ORF">VHEMI05927</name>
</gene>
<sequence length="338" mass="37659">MLLLHARRLSPERSLGAFQLAHLLKKVHDHTRQSKLVFNLEGFDPVVISWPCRPVVSIDLKPSLIIKNGNTTSASTLQQCPERLSHNNEACPKEHANLQAAAKTEPKDKTGRLVARDSYIVKTYVHIVTSTAAAARAITDETIKKQIKVLNDNYAATHAIFDLKGTTRSVNATWATDYDEEWMKRDLRQGNYADLNLYYLEELEDDNLGYCYYPVAHAKPGTDDFDLDGCAMRLDTLPGNKGAYGLGKTTTHEVGHWFGLAHTFEGRCTSPGDEVDDTPAQASESSGCPKGRDSCPTLGGPDSIHNHMDYSDDSCYEGFTVDQQARIRSMWYMFRAGK</sequence>
<evidence type="ECO:0000256" key="5">
    <source>
        <dbReference type="ARBA" id="ARBA00022729"/>
    </source>
</evidence>
<organism evidence="12 13">
    <name type="scientific">[Torrubiella] hemipterigena</name>
    <dbReference type="NCBI Taxonomy" id="1531966"/>
    <lineage>
        <taxon>Eukaryota</taxon>
        <taxon>Fungi</taxon>
        <taxon>Dikarya</taxon>
        <taxon>Ascomycota</taxon>
        <taxon>Pezizomycotina</taxon>
        <taxon>Sordariomycetes</taxon>
        <taxon>Hypocreomycetidae</taxon>
        <taxon>Hypocreales</taxon>
        <taxon>Clavicipitaceae</taxon>
        <taxon>Clavicipitaceae incertae sedis</taxon>
        <taxon>'Torrubiella' clade</taxon>
    </lineage>
</organism>
<keyword evidence="8" id="KW-0482">Metalloprotease</keyword>
<keyword evidence="3" id="KW-0645">Protease</keyword>
<keyword evidence="13" id="KW-1185">Reference proteome</keyword>
<accession>A0A0A1TI71</accession>
<dbReference type="EMBL" id="CDHN01000003">
    <property type="protein sequence ID" value="CEJ90123.1"/>
    <property type="molecule type" value="Genomic_DNA"/>
</dbReference>
<dbReference type="CDD" id="cd04275">
    <property type="entry name" value="ZnMc_pappalysin_like"/>
    <property type="match status" value="1"/>
</dbReference>
<evidence type="ECO:0000256" key="7">
    <source>
        <dbReference type="ARBA" id="ARBA00022833"/>
    </source>
</evidence>
<dbReference type="OrthoDB" id="536211at2759"/>
<comment type="similarity">
    <text evidence="2">Belongs to the peptidase M43B family.</text>
</comment>
<evidence type="ECO:0000256" key="3">
    <source>
        <dbReference type="ARBA" id="ARBA00022670"/>
    </source>
</evidence>
<dbReference type="PANTHER" id="PTHR47466">
    <property type="match status" value="1"/>
</dbReference>
<keyword evidence="5" id="KW-0732">Signal</keyword>
<evidence type="ECO:0000256" key="10">
    <source>
        <dbReference type="SAM" id="MobiDB-lite"/>
    </source>
</evidence>
<name>A0A0A1TI71_9HYPO</name>
<feature type="region of interest" description="Disordered" evidence="10">
    <location>
        <begin position="269"/>
        <end position="296"/>
    </location>
</feature>
<dbReference type="AlphaFoldDB" id="A0A0A1TI71"/>
<proteinExistence type="inferred from homology"/>
<evidence type="ECO:0000256" key="8">
    <source>
        <dbReference type="ARBA" id="ARBA00023049"/>
    </source>
</evidence>
<comment type="function">
    <text evidence="1">Secreted metalloproteinase that allows assimilation of proteinaceous substrates.</text>
</comment>
<dbReference type="Gene3D" id="3.40.390.10">
    <property type="entry name" value="Collagenase (Catalytic Domain)"/>
    <property type="match status" value="1"/>
</dbReference>
<dbReference type="Pfam" id="PF05572">
    <property type="entry name" value="Peptidase_M43"/>
    <property type="match status" value="1"/>
</dbReference>
<feature type="domain" description="Peptidase M43 pregnancy-associated plasma-A" evidence="11">
    <location>
        <begin position="195"/>
        <end position="329"/>
    </location>
</feature>
<dbReference type="HOGENOM" id="CLU_048726_1_1_1"/>
<evidence type="ECO:0000259" key="11">
    <source>
        <dbReference type="Pfam" id="PF05572"/>
    </source>
</evidence>
<keyword evidence="9" id="KW-1015">Disulfide bond</keyword>
<reference evidence="12 13" key="1">
    <citation type="journal article" date="2015" name="Genome Announc.">
        <title>Draft Genome Sequence and Gene Annotation of the Entomopathogenic Fungus Verticillium hemipterigenum.</title>
        <authorList>
            <person name="Horn F."/>
            <person name="Habel A."/>
            <person name="Scharf D.H."/>
            <person name="Dworschak J."/>
            <person name="Brakhage A.A."/>
            <person name="Guthke R."/>
            <person name="Hertweck C."/>
            <person name="Linde J."/>
        </authorList>
    </citation>
    <scope>NUCLEOTIDE SEQUENCE [LARGE SCALE GENOMIC DNA]</scope>
</reference>
<evidence type="ECO:0000313" key="13">
    <source>
        <dbReference type="Proteomes" id="UP000039046"/>
    </source>
</evidence>
<evidence type="ECO:0000256" key="9">
    <source>
        <dbReference type="ARBA" id="ARBA00023157"/>
    </source>
</evidence>
<evidence type="ECO:0000256" key="4">
    <source>
        <dbReference type="ARBA" id="ARBA00022723"/>
    </source>
</evidence>
<dbReference type="GO" id="GO:0046872">
    <property type="term" value="F:metal ion binding"/>
    <property type="evidence" value="ECO:0007669"/>
    <property type="project" value="UniProtKB-KW"/>
</dbReference>
<evidence type="ECO:0000313" key="12">
    <source>
        <dbReference type="EMBL" id="CEJ90123.1"/>
    </source>
</evidence>
<dbReference type="InterPro" id="IPR024079">
    <property type="entry name" value="MetalloPept_cat_dom_sf"/>
</dbReference>
<keyword evidence="7" id="KW-0862">Zinc</keyword>
<keyword evidence="6" id="KW-0378">Hydrolase</keyword>
<evidence type="ECO:0000256" key="1">
    <source>
        <dbReference type="ARBA" id="ARBA00003174"/>
    </source>
</evidence>
<dbReference type="GO" id="GO:0006508">
    <property type="term" value="P:proteolysis"/>
    <property type="evidence" value="ECO:0007669"/>
    <property type="project" value="UniProtKB-KW"/>
</dbReference>
<dbReference type="PANTHER" id="PTHR47466:SF1">
    <property type="entry name" value="METALLOPROTEASE MEP1 (AFU_ORTHOLOGUE AFUA_1G07730)-RELATED"/>
    <property type="match status" value="1"/>
</dbReference>
<keyword evidence="4" id="KW-0479">Metal-binding</keyword>
<dbReference type="Proteomes" id="UP000039046">
    <property type="component" value="Unassembled WGS sequence"/>
</dbReference>
<evidence type="ECO:0000256" key="6">
    <source>
        <dbReference type="ARBA" id="ARBA00022801"/>
    </source>
</evidence>
<dbReference type="GO" id="GO:0008237">
    <property type="term" value="F:metallopeptidase activity"/>
    <property type="evidence" value="ECO:0007669"/>
    <property type="project" value="UniProtKB-KW"/>
</dbReference>
<evidence type="ECO:0000256" key="2">
    <source>
        <dbReference type="ARBA" id="ARBA00008721"/>
    </source>
</evidence>